<evidence type="ECO:0000313" key="2">
    <source>
        <dbReference type="EMBL" id="TYK11009.1"/>
    </source>
</evidence>
<dbReference type="Proteomes" id="UP000321947">
    <property type="component" value="Unassembled WGS sequence"/>
</dbReference>
<reference evidence="2 3" key="1">
    <citation type="submission" date="2019-08" db="EMBL/GenBank/DDBJ databases">
        <title>Draft genome sequences of two oriental melons (Cucumis melo L. var makuwa).</title>
        <authorList>
            <person name="Kwon S.-Y."/>
        </authorList>
    </citation>
    <scope>NUCLEOTIDE SEQUENCE [LARGE SCALE GENOMIC DNA]</scope>
    <source>
        <strain evidence="3">cv. Chang Bougi</strain>
        <tissue evidence="2">Leaf</tissue>
    </source>
</reference>
<protein>
    <submittedName>
        <fullName evidence="2">Uncharacterized protein</fullName>
    </submittedName>
</protein>
<proteinExistence type="predicted"/>
<sequence>MGDWVMVVAVVAERISAYSFSLLALDIDTVKVTVVAEREQFLCDKEKAAGASSLPFVDASLHRSRSVHGRYASREAPSHCTVEQQSSPQVPAVSSSPPSVAPPNPCHLLREPNPIHFACTRVCASHPREPRAHQPSCPRALAPATRVSRVRINPAVRVRKPCASHTRARIHQPRHFLSPARAVSPTPSRATIHS</sequence>
<comment type="caution">
    <text evidence="2">The sequence shown here is derived from an EMBL/GenBank/DDBJ whole genome shotgun (WGS) entry which is preliminary data.</text>
</comment>
<name>A0A5D3CL93_CUCMM</name>
<feature type="compositionally biased region" description="Low complexity" evidence="1">
    <location>
        <begin position="84"/>
        <end position="98"/>
    </location>
</feature>
<dbReference type="AlphaFoldDB" id="A0A5D3CL93"/>
<dbReference type="EMBL" id="SSTD01010954">
    <property type="protein sequence ID" value="TYK11009.1"/>
    <property type="molecule type" value="Genomic_DNA"/>
</dbReference>
<feature type="region of interest" description="Disordered" evidence="1">
    <location>
        <begin position="83"/>
        <end position="107"/>
    </location>
</feature>
<organism evidence="2 3">
    <name type="scientific">Cucumis melo var. makuwa</name>
    <name type="common">Oriental melon</name>
    <dbReference type="NCBI Taxonomy" id="1194695"/>
    <lineage>
        <taxon>Eukaryota</taxon>
        <taxon>Viridiplantae</taxon>
        <taxon>Streptophyta</taxon>
        <taxon>Embryophyta</taxon>
        <taxon>Tracheophyta</taxon>
        <taxon>Spermatophyta</taxon>
        <taxon>Magnoliopsida</taxon>
        <taxon>eudicotyledons</taxon>
        <taxon>Gunneridae</taxon>
        <taxon>Pentapetalae</taxon>
        <taxon>rosids</taxon>
        <taxon>fabids</taxon>
        <taxon>Cucurbitales</taxon>
        <taxon>Cucurbitaceae</taxon>
        <taxon>Benincaseae</taxon>
        <taxon>Cucumis</taxon>
    </lineage>
</organism>
<evidence type="ECO:0000256" key="1">
    <source>
        <dbReference type="SAM" id="MobiDB-lite"/>
    </source>
</evidence>
<evidence type="ECO:0000313" key="3">
    <source>
        <dbReference type="Proteomes" id="UP000321947"/>
    </source>
</evidence>
<accession>A0A5D3CL93</accession>
<gene>
    <name evidence="2" type="ORF">E5676_scaffold874G00470</name>
</gene>